<feature type="chain" id="PRO_5034520454" description="Plethodontid modulating factor" evidence="1">
    <location>
        <begin position="20"/>
        <end position="87"/>
    </location>
</feature>
<gene>
    <name evidence="2" type="ORF">INT45_007066</name>
</gene>
<evidence type="ECO:0000313" key="3">
    <source>
        <dbReference type="Proteomes" id="UP000646827"/>
    </source>
</evidence>
<dbReference type="Proteomes" id="UP000646827">
    <property type="component" value="Unassembled WGS sequence"/>
</dbReference>
<proteinExistence type="predicted"/>
<evidence type="ECO:0008006" key="4">
    <source>
        <dbReference type="Google" id="ProtNLM"/>
    </source>
</evidence>
<dbReference type="EMBL" id="JAEPRB010000023">
    <property type="protein sequence ID" value="KAG2225822.1"/>
    <property type="molecule type" value="Genomic_DNA"/>
</dbReference>
<dbReference type="AlphaFoldDB" id="A0A8H7SCP9"/>
<dbReference type="OrthoDB" id="10277398at2759"/>
<sequence>MVKLSIFAVIAAVTVSVLADRDNLDTCECVDVNSDGTSSVHIACCIEAGGKASDNECKYDRNILPSAPAAFESCCSAAGGKLDCHGK</sequence>
<keyword evidence="1" id="KW-0732">Signal</keyword>
<organism evidence="2 3">
    <name type="scientific">Circinella minor</name>
    <dbReference type="NCBI Taxonomy" id="1195481"/>
    <lineage>
        <taxon>Eukaryota</taxon>
        <taxon>Fungi</taxon>
        <taxon>Fungi incertae sedis</taxon>
        <taxon>Mucoromycota</taxon>
        <taxon>Mucoromycotina</taxon>
        <taxon>Mucoromycetes</taxon>
        <taxon>Mucorales</taxon>
        <taxon>Lichtheimiaceae</taxon>
        <taxon>Circinella</taxon>
    </lineage>
</organism>
<evidence type="ECO:0000313" key="2">
    <source>
        <dbReference type="EMBL" id="KAG2225822.1"/>
    </source>
</evidence>
<comment type="caution">
    <text evidence="2">The sequence shown here is derived from an EMBL/GenBank/DDBJ whole genome shotgun (WGS) entry which is preliminary data.</text>
</comment>
<reference evidence="2 3" key="1">
    <citation type="submission" date="2020-12" db="EMBL/GenBank/DDBJ databases">
        <title>Metabolic potential, ecology and presence of endohyphal bacteria is reflected in genomic diversity of Mucoromycotina.</title>
        <authorList>
            <person name="Muszewska A."/>
            <person name="Okrasinska A."/>
            <person name="Steczkiewicz K."/>
            <person name="Drgas O."/>
            <person name="Orlowska M."/>
            <person name="Perlinska-Lenart U."/>
            <person name="Aleksandrzak-Piekarczyk T."/>
            <person name="Szatraj K."/>
            <person name="Zielenkiewicz U."/>
            <person name="Pilsyk S."/>
            <person name="Malc E."/>
            <person name="Mieczkowski P."/>
            <person name="Kruszewska J.S."/>
            <person name="Biernat P."/>
            <person name="Pawlowska J."/>
        </authorList>
    </citation>
    <scope>NUCLEOTIDE SEQUENCE [LARGE SCALE GENOMIC DNA]</scope>
    <source>
        <strain evidence="2 3">CBS 142.35</strain>
    </source>
</reference>
<accession>A0A8H7SCP9</accession>
<feature type="signal peptide" evidence="1">
    <location>
        <begin position="1"/>
        <end position="19"/>
    </location>
</feature>
<protein>
    <recommendedName>
        <fullName evidence="4">Plethodontid modulating factor</fullName>
    </recommendedName>
</protein>
<keyword evidence="3" id="KW-1185">Reference proteome</keyword>
<name>A0A8H7SCP9_9FUNG</name>
<evidence type="ECO:0000256" key="1">
    <source>
        <dbReference type="SAM" id="SignalP"/>
    </source>
</evidence>